<evidence type="ECO:0000256" key="1">
    <source>
        <dbReference type="SAM" id="SignalP"/>
    </source>
</evidence>
<dbReference type="Proteomes" id="UP000602647">
    <property type="component" value="Unassembled WGS sequence"/>
</dbReference>
<protein>
    <submittedName>
        <fullName evidence="2">ABC transporter substrate-binding protein</fullName>
    </submittedName>
</protein>
<accession>A0A923NGY3</accession>
<feature type="signal peptide" evidence="1">
    <location>
        <begin position="1"/>
        <end position="21"/>
    </location>
</feature>
<dbReference type="PANTHER" id="PTHR35271">
    <property type="entry name" value="ABC TRANSPORTER, SUBSTRATE-BINDING LIPOPROTEIN-RELATED"/>
    <property type="match status" value="1"/>
</dbReference>
<dbReference type="InterPro" id="IPR028082">
    <property type="entry name" value="Peripla_BP_I"/>
</dbReference>
<evidence type="ECO:0000313" key="2">
    <source>
        <dbReference type="EMBL" id="MBC6678811.1"/>
    </source>
</evidence>
<dbReference type="SUPFAM" id="SSF53822">
    <property type="entry name" value="Periplasmic binding protein-like I"/>
    <property type="match status" value="1"/>
</dbReference>
<dbReference type="PANTHER" id="PTHR35271:SF1">
    <property type="entry name" value="ABC TRANSPORTER, SUBSTRATE-BINDING LIPOPROTEIN"/>
    <property type="match status" value="1"/>
</dbReference>
<organism evidence="2 3">
    <name type="scientific">Zhenpiania hominis</name>
    <dbReference type="NCBI Taxonomy" id="2763644"/>
    <lineage>
        <taxon>Bacteria</taxon>
        <taxon>Bacillati</taxon>
        <taxon>Bacillota</taxon>
        <taxon>Clostridia</taxon>
        <taxon>Peptostreptococcales</taxon>
        <taxon>Anaerovoracaceae</taxon>
        <taxon>Zhenpiania</taxon>
    </lineage>
</organism>
<gene>
    <name evidence="2" type="ORF">H9L42_03095</name>
</gene>
<dbReference type="Gene3D" id="3.40.50.2300">
    <property type="match status" value="2"/>
</dbReference>
<dbReference type="InterPro" id="IPR007487">
    <property type="entry name" value="ABC_transpt-TYRBP-like"/>
</dbReference>
<sequence length="330" mass="34458">MKMKRVAMLLALVMALTGLLAGCGSGGDGESGDSTIKIGLVQLVEHPSLDTIRESIISQLEEEGYIDGDNVTIDYQNAQNEQANLKTICQNFVADESDLIIAISTPAAQVAYGETKDIPIIFSAVTDPVAAGLVEDFDAPGGNITGTSDLVSADRIMELALQITPDIKTIGALYNSSEVNSASVIDDLKAYAKKNGLKVEEAAVTNSSEIQQAAQSLAGKCDAVFSPIDNTVASAMSVASKVFTDAKIPFYVGADSMVADGGLATYGINYESLGAETAKMAAEVLGSADPASMPVRVMDDMQAYVNQNTAEAIGITIPEDVLKDAENLGE</sequence>
<evidence type="ECO:0000313" key="3">
    <source>
        <dbReference type="Proteomes" id="UP000602647"/>
    </source>
</evidence>
<dbReference type="Pfam" id="PF04392">
    <property type="entry name" value="ABC_sub_bind"/>
    <property type="match status" value="1"/>
</dbReference>
<dbReference type="RefSeq" id="WP_187301986.1">
    <property type="nucleotide sequence ID" value="NZ_JACRYT010000002.1"/>
</dbReference>
<reference evidence="2" key="1">
    <citation type="submission" date="2020-08" db="EMBL/GenBank/DDBJ databases">
        <title>Genome public.</title>
        <authorList>
            <person name="Liu C."/>
            <person name="Sun Q."/>
        </authorList>
    </citation>
    <scope>NUCLEOTIDE SEQUENCE</scope>
    <source>
        <strain evidence="2">BX12</strain>
    </source>
</reference>
<feature type="chain" id="PRO_5039301968" evidence="1">
    <location>
        <begin position="22"/>
        <end position="330"/>
    </location>
</feature>
<proteinExistence type="predicted"/>
<name>A0A923NGY3_9FIRM</name>
<comment type="caution">
    <text evidence="2">The sequence shown here is derived from an EMBL/GenBank/DDBJ whole genome shotgun (WGS) entry which is preliminary data.</text>
</comment>
<keyword evidence="3" id="KW-1185">Reference proteome</keyword>
<keyword evidence="1" id="KW-0732">Signal</keyword>
<dbReference type="CDD" id="cd06325">
    <property type="entry name" value="PBP1_ABC_unchar_transporter"/>
    <property type="match status" value="1"/>
</dbReference>
<dbReference type="PROSITE" id="PS51257">
    <property type="entry name" value="PROKAR_LIPOPROTEIN"/>
    <property type="match status" value="1"/>
</dbReference>
<dbReference type="AlphaFoldDB" id="A0A923NGY3"/>
<dbReference type="EMBL" id="JACRYT010000002">
    <property type="protein sequence ID" value="MBC6678811.1"/>
    <property type="molecule type" value="Genomic_DNA"/>
</dbReference>